<evidence type="ECO:0000256" key="1">
    <source>
        <dbReference type="ARBA" id="ARBA00010541"/>
    </source>
</evidence>
<accession>A0A6J5GF92</accession>
<keyword evidence="2" id="KW-0645">Protease</keyword>
<dbReference type="Gene3D" id="2.40.10.10">
    <property type="entry name" value="Trypsin-like serine proteases"/>
    <property type="match status" value="2"/>
</dbReference>
<evidence type="ECO:0000256" key="2">
    <source>
        <dbReference type="ARBA" id="ARBA00022670"/>
    </source>
</evidence>
<evidence type="ECO:0008006" key="7">
    <source>
        <dbReference type="Google" id="ProtNLM"/>
    </source>
</evidence>
<dbReference type="Proteomes" id="UP000494252">
    <property type="component" value="Unassembled WGS sequence"/>
</dbReference>
<keyword evidence="4" id="KW-0732">Signal</keyword>
<feature type="chain" id="PRO_5027037743" description="Serine protease" evidence="4">
    <location>
        <begin position="22"/>
        <end position="332"/>
    </location>
</feature>
<dbReference type="GO" id="GO:0004252">
    <property type="term" value="F:serine-type endopeptidase activity"/>
    <property type="evidence" value="ECO:0007669"/>
    <property type="project" value="InterPro"/>
</dbReference>
<name>A0A6J5GF92_9BURK</name>
<dbReference type="AlphaFoldDB" id="A0A6J5GF92"/>
<feature type="signal peptide" evidence="4">
    <location>
        <begin position="1"/>
        <end position="21"/>
    </location>
</feature>
<dbReference type="InterPro" id="IPR051201">
    <property type="entry name" value="Chloro_Bact_Ser_Proteases"/>
</dbReference>
<dbReference type="SUPFAM" id="SSF50494">
    <property type="entry name" value="Trypsin-like serine proteases"/>
    <property type="match status" value="1"/>
</dbReference>
<proteinExistence type="inferred from homology"/>
<dbReference type="EMBL" id="CADIKI010000012">
    <property type="protein sequence ID" value="CAB3796624.1"/>
    <property type="molecule type" value="Genomic_DNA"/>
</dbReference>
<evidence type="ECO:0000313" key="5">
    <source>
        <dbReference type="EMBL" id="CAB3796624.1"/>
    </source>
</evidence>
<dbReference type="PANTHER" id="PTHR43343">
    <property type="entry name" value="PEPTIDASE S12"/>
    <property type="match status" value="1"/>
</dbReference>
<dbReference type="GO" id="GO:0006508">
    <property type="term" value="P:proteolysis"/>
    <property type="evidence" value="ECO:0007669"/>
    <property type="project" value="UniProtKB-KW"/>
</dbReference>
<dbReference type="Pfam" id="PF13365">
    <property type="entry name" value="Trypsin_2"/>
    <property type="match status" value="1"/>
</dbReference>
<protein>
    <recommendedName>
        <fullName evidence="7">Serine protease</fullName>
    </recommendedName>
</protein>
<gene>
    <name evidence="5" type="ORF">LMG27177_04067</name>
</gene>
<dbReference type="InterPro" id="IPR001940">
    <property type="entry name" value="Peptidase_S1C"/>
</dbReference>
<evidence type="ECO:0000256" key="4">
    <source>
        <dbReference type="SAM" id="SignalP"/>
    </source>
</evidence>
<organism evidence="5 6">
    <name type="scientific">Paraburkholderia fynbosensis</name>
    <dbReference type="NCBI Taxonomy" id="1200993"/>
    <lineage>
        <taxon>Bacteria</taxon>
        <taxon>Pseudomonadati</taxon>
        <taxon>Pseudomonadota</taxon>
        <taxon>Betaproteobacteria</taxon>
        <taxon>Burkholderiales</taxon>
        <taxon>Burkholderiaceae</taxon>
        <taxon>Paraburkholderia</taxon>
    </lineage>
</organism>
<dbReference type="PRINTS" id="PR00834">
    <property type="entry name" value="PROTEASES2C"/>
</dbReference>
<dbReference type="InterPro" id="IPR009003">
    <property type="entry name" value="Peptidase_S1_PA"/>
</dbReference>
<keyword evidence="6" id="KW-1185">Reference proteome</keyword>
<dbReference type="PANTHER" id="PTHR43343:SF3">
    <property type="entry name" value="PROTEASE DO-LIKE 8, CHLOROPLASTIC"/>
    <property type="match status" value="1"/>
</dbReference>
<reference evidence="5 6" key="1">
    <citation type="submission" date="2020-04" db="EMBL/GenBank/DDBJ databases">
        <authorList>
            <person name="De Canck E."/>
        </authorList>
    </citation>
    <scope>NUCLEOTIDE SEQUENCE [LARGE SCALE GENOMIC DNA]</scope>
    <source>
        <strain evidence="5 6">LMG 27177</strain>
    </source>
</reference>
<dbReference type="RefSeq" id="WP_175162414.1">
    <property type="nucleotide sequence ID" value="NZ_CADIKI010000012.1"/>
</dbReference>
<evidence type="ECO:0000313" key="6">
    <source>
        <dbReference type="Proteomes" id="UP000494252"/>
    </source>
</evidence>
<comment type="similarity">
    <text evidence="1">Belongs to the peptidase S1C family.</text>
</comment>
<dbReference type="InterPro" id="IPR043504">
    <property type="entry name" value="Peptidase_S1_PA_chymotrypsin"/>
</dbReference>
<keyword evidence="3" id="KW-0378">Hydrolase</keyword>
<evidence type="ECO:0000256" key="3">
    <source>
        <dbReference type="ARBA" id="ARBA00022801"/>
    </source>
</evidence>
<sequence length="332" mass="34778">MSRWLVVLVSSIALWSSSAVAATVPVVGYIAEPKIFFSGTSDDASSGMLTLKTSTGVICRGQWMYSSPESGYARATCGDGRNVEVRFNSIDSPSGTSIGNGSTSLGERVVSYAGHDAAQFMASQSNTPKEKLVGIGSGFFVSDGGALLTTRHVVAGCNRFAVWNGERAFDAAYVASDTKVDLAVLKVNSWRGFSASFAPESEVGETVYSLGYSSGVGQRAPLIIQQGVIASMSGLDGKRFLLQHSAVFSPGNSGGPLLDPSGNVAGVNDLTLSAGEPINQQYYAIKPDVARQFLSRNGVSASADLKGGPASAQIAYKTAKEFTVRVECYARM</sequence>